<evidence type="ECO:0000313" key="12">
    <source>
        <dbReference type="Proteomes" id="UP000029870"/>
    </source>
</evidence>
<name>A0A6D2C497_9HELI</name>
<keyword evidence="8 9" id="KW-0472">Membrane</keyword>
<evidence type="ECO:0000313" key="11">
    <source>
        <dbReference type="EMBL" id="TLE02996.1"/>
    </source>
</evidence>
<comment type="similarity">
    <text evidence="2">Belongs to the binding-protein-dependent transport system permease family. HisMQ subfamily.</text>
</comment>
<accession>A0A6D2C497</accession>
<comment type="caution">
    <text evidence="11">The sequence shown here is derived from an EMBL/GenBank/DDBJ whole genome shotgun (WGS) entry which is preliminary data.</text>
</comment>
<gene>
    <name evidence="11" type="ORF">LS77_009655</name>
</gene>
<dbReference type="InterPro" id="IPR035906">
    <property type="entry name" value="MetI-like_sf"/>
</dbReference>
<organism evidence="11 12">
    <name type="scientific">Helicobacter bilis</name>
    <dbReference type="NCBI Taxonomy" id="37372"/>
    <lineage>
        <taxon>Bacteria</taxon>
        <taxon>Pseudomonadati</taxon>
        <taxon>Campylobacterota</taxon>
        <taxon>Epsilonproteobacteria</taxon>
        <taxon>Campylobacterales</taxon>
        <taxon>Helicobacteraceae</taxon>
        <taxon>Helicobacter</taxon>
    </lineage>
</organism>
<reference evidence="11 12" key="1">
    <citation type="journal article" date="2014" name="Genome Announc.">
        <title>Draft genome sequences of eight enterohepatic helicobacter species isolated from both laboratory and wild rodents.</title>
        <authorList>
            <person name="Sheh A."/>
            <person name="Shen Z."/>
            <person name="Fox J.G."/>
        </authorList>
    </citation>
    <scope>NUCLEOTIDE SEQUENCE [LARGE SCALE GENOMIC DNA]</scope>
    <source>
        <strain evidence="11 12">Missouri</strain>
    </source>
</reference>
<keyword evidence="4" id="KW-1003">Cell membrane</keyword>
<dbReference type="PROSITE" id="PS50928">
    <property type="entry name" value="ABC_TM1"/>
    <property type="match status" value="1"/>
</dbReference>
<dbReference type="SUPFAM" id="SSF161098">
    <property type="entry name" value="MetI-like"/>
    <property type="match status" value="1"/>
</dbReference>
<dbReference type="PANTHER" id="PTHR30614:SF37">
    <property type="entry name" value="AMINO-ACID ABC TRANSPORTER PERMEASE PROTEIN YHDX-RELATED"/>
    <property type="match status" value="1"/>
</dbReference>
<evidence type="ECO:0000256" key="2">
    <source>
        <dbReference type="ARBA" id="ARBA00010072"/>
    </source>
</evidence>
<sequence length="228" mass="26295">MDITHFWKFNDFLDMDFIVSILPLFWKALLLTLEISCYGIFGAILLGFIASLVLYYQIRPFVWITRIYIEVSRNTPLIIHLFFLYFGLSYWIEIPNFWCAVIGVIFLGGSYMAESFRLGLESVRHSQIESALSLGFSKMQILRYVIFPQSIPLSIPSICANVLFLIKETSIVGVIALQDLMSIAKEVISNYGQTNEALFLLIVAYLIVLLPLSFIFSKLEHHYRRNIL</sequence>
<dbReference type="InterPro" id="IPR000515">
    <property type="entry name" value="MetI-like"/>
</dbReference>
<evidence type="ECO:0000256" key="5">
    <source>
        <dbReference type="ARBA" id="ARBA00022692"/>
    </source>
</evidence>
<evidence type="ECO:0000256" key="7">
    <source>
        <dbReference type="ARBA" id="ARBA00022989"/>
    </source>
</evidence>
<evidence type="ECO:0000256" key="8">
    <source>
        <dbReference type="ARBA" id="ARBA00023136"/>
    </source>
</evidence>
<evidence type="ECO:0000256" key="9">
    <source>
        <dbReference type="RuleBase" id="RU363032"/>
    </source>
</evidence>
<keyword evidence="7 9" id="KW-1133">Transmembrane helix</keyword>
<dbReference type="GO" id="GO:0043190">
    <property type="term" value="C:ATP-binding cassette (ABC) transporter complex"/>
    <property type="evidence" value="ECO:0007669"/>
    <property type="project" value="InterPro"/>
</dbReference>
<dbReference type="AlphaFoldDB" id="A0A6D2C497"/>
<evidence type="ECO:0000259" key="10">
    <source>
        <dbReference type="PROSITE" id="PS50928"/>
    </source>
</evidence>
<dbReference type="NCBIfam" id="TIGR01726">
    <property type="entry name" value="HEQRo_perm_3TM"/>
    <property type="match status" value="1"/>
</dbReference>
<evidence type="ECO:0000256" key="6">
    <source>
        <dbReference type="ARBA" id="ARBA00022970"/>
    </source>
</evidence>
<keyword evidence="5 9" id="KW-0812">Transmembrane</keyword>
<feature type="transmembrane region" description="Helical" evidence="9">
    <location>
        <begin position="197"/>
        <end position="216"/>
    </location>
</feature>
<dbReference type="CDD" id="cd06261">
    <property type="entry name" value="TM_PBP2"/>
    <property type="match status" value="1"/>
</dbReference>
<dbReference type="InterPro" id="IPR010065">
    <property type="entry name" value="AA_ABC_transptr_permease_3TM"/>
</dbReference>
<evidence type="ECO:0000256" key="1">
    <source>
        <dbReference type="ARBA" id="ARBA00004429"/>
    </source>
</evidence>
<dbReference type="Proteomes" id="UP000029870">
    <property type="component" value="Unassembled WGS sequence"/>
</dbReference>
<evidence type="ECO:0000256" key="4">
    <source>
        <dbReference type="ARBA" id="ARBA00022475"/>
    </source>
</evidence>
<feature type="domain" description="ABC transmembrane type-1" evidence="10">
    <location>
        <begin position="29"/>
        <end position="220"/>
    </location>
</feature>
<keyword evidence="3 9" id="KW-0813">Transport</keyword>
<keyword evidence="6" id="KW-0029">Amino-acid transport</keyword>
<feature type="transmembrane region" description="Helical" evidence="9">
    <location>
        <begin position="77"/>
        <end position="94"/>
    </location>
</feature>
<dbReference type="Pfam" id="PF00528">
    <property type="entry name" value="BPD_transp_1"/>
    <property type="match status" value="1"/>
</dbReference>
<dbReference type="InterPro" id="IPR043429">
    <property type="entry name" value="ArtM/GltK/GlnP/TcyL/YhdX-like"/>
</dbReference>
<dbReference type="RefSeq" id="WP_004084265.1">
    <property type="nucleotide sequence ID" value="NZ_CABKOK010000004.1"/>
</dbReference>
<dbReference type="GO" id="GO:0022857">
    <property type="term" value="F:transmembrane transporter activity"/>
    <property type="evidence" value="ECO:0007669"/>
    <property type="project" value="InterPro"/>
</dbReference>
<protein>
    <submittedName>
        <fullName evidence="11">Amino acid ABC transporter permease</fullName>
    </submittedName>
</protein>
<dbReference type="GO" id="GO:0006865">
    <property type="term" value="P:amino acid transport"/>
    <property type="evidence" value="ECO:0007669"/>
    <property type="project" value="UniProtKB-KW"/>
</dbReference>
<feature type="transmembrane region" description="Helical" evidence="9">
    <location>
        <begin position="141"/>
        <end position="166"/>
    </location>
</feature>
<feature type="transmembrane region" description="Helical" evidence="9">
    <location>
        <begin position="38"/>
        <end position="56"/>
    </location>
</feature>
<comment type="subcellular location">
    <subcellularLocation>
        <location evidence="1">Cell inner membrane</location>
        <topology evidence="1">Multi-pass membrane protein</topology>
    </subcellularLocation>
    <subcellularLocation>
        <location evidence="9">Cell membrane</location>
        <topology evidence="9">Multi-pass membrane protein</topology>
    </subcellularLocation>
</comment>
<dbReference type="Gene3D" id="1.10.3720.10">
    <property type="entry name" value="MetI-like"/>
    <property type="match status" value="1"/>
</dbReference>
<feature type="transmembrane region" description="Helical" evidence="9">
    <location>
        <begin position="100"/>
        <end position="120"/>
    </location>
</feature>
<dbReference type="EMBL" id="JRPH02000037">
    <property type="protein sequence ID" value="TLE02996.1"/>
    <property type="molecule type" value="Genomic_DNA"/>
</dbReference>
<proteinExistence type="inferred from homology"/>
<dbReference type="GeneID" id="60655741"/>
<dbReference type="PANTHER" id="PTHR30614">
    <property type="entry name" value="MEMBRANE COMPONENT OF AMINO ACID ABC TRANSPORTER"/>
    <property type="match status" value="1"/>
</dbReference>
<evidence type="ECO:0000256" key="3">
    <source>
        <dbReference type="ARBA" id="ARBA00022448"/>
    </source>
</evidence>